<evidence type="ECO:0000256" key="1">
    <source>
        <dbReference type="ARBA" id="ARBA00022723"/>
    </source>
</evidence>
<dbReference type="GO" id="GO:0046872">
    <property type="term" value="F:metal ion binding"/>
    <property type="evidence" value="ECO:0007669"/>
    <property type="project" value="UniProtKB-KW"/>
</dbReference>
<evidence type="ECO:0000259" key="2">
    <source>
        <dbReference type="PROSITE" id="PS50846"/>
    </source>
</evidence>
<evidence type="ECO:0000313" key="4">
    <source>
        <dbReference type="Proteomes" id="UP000775213"/>
    </source>
</evidence>
<dbReference type="EMBL" id="JAGFBR010000012">
    <property type="protein sequence ID" value="KAH0458017.1"/>
    <property type="molecule type" value="Genomic_DNA"/>
</dbReference>
<gene>
    <name evidence="3" type="ORF">IEQ34_013332</name>
</gene>
<sequence length="107" mass="12141">MDGNTWIVRGLVEAFVWIENLRIKLVELKVGMHCQECIKAIKKAIKKIEDIETYRVDAELNKITVTGNVTAEEVVKVLQKIGKTATSWNEEENSVLNGNGEHREFEG</sequence>
<feature type="domain" description="HMA" evidence="2">
    <location>
        <begin position="23"/>
        <end position="86"/>
    </location>
</feature>
<keyword evidence="1" id="KW-0479">Metal-binding</keyword>
<dbReference type="InterPro" id="IPR006121">
    <property type="entry name" value="HMA_dom"/>
</dbReference>
<dbReference type="SUPFAM" id="SSF55008">
    <property type="entry name" value="HMA, heavy metal-associated domain"/>
    <property type="match status" value="1"/>
</dbReference>
<comment type="caution">
    <text evidence="3">The sequence shown here is derived from an EMBL/GenBank/DDBJ whole genome shotgun (WGS) entry which is preliminary data.</text>
</comment>
<name>A0AAV7GPM9_DENCH</name>
<proteinExistence type="predicted"/>
<dbReference type="PANTHER" id="PTHR22814:SF304">
    <property type="entry name" value="HEAVY METAL TRANSPORT_DETOXIFICATION SUPERFAMILY PROTEIN"/>
    <property type="match status" value="1"/>
</dbReference>
<dbReference type="InterPro" id="IPR036163">
    <property type="entry name" value="HMA_dom_sf"/>
</dbReference>
<dbReference type="PROSITE" id="PS50846">
    <property type="entry name" value="HMA_2"/>
    <property type="match status" value="1"/>
</dbReference>
<dbReference type="CDD" id="cd00371">
    <property type="entry name" value="HMA"/>
    <property type="match status" value="1"/>
</dbReference>
<dbReference type="PANTHER" id="PTHR22814">
    <property type="entry name" value="COPPER TRANSPORT PROTEIN ATOX1-RELATED"/>
    <property type="match status" value="1"/>
</dbReference>
<evidence type="ECO:0000313" key="3">
    <source>
        <dbReference type="EMBL" id="KAH0458017.1"/>
    </source>
</evidence>
<keyword evidence="4" id="KW-1185">Reference proteome</keyword>
<protein>
    <recommendedName>
        <fullName evidence="2">HMA domain-containing protein</fullName>
    </recommendedName>
</protein>
<dbReference type="AlphaFoldDB" id="A0AAV7GPM9"/>
<accession>A0AAV7GPM9</accession>
<dbReference type="Proteomes" id="UP000775213">
    <property type="component" value="Unassembled WGS sequence"/>
</dbReference>
<dbReference type="Pfam" id="PF00403">
    <property type="entry name" value="HMA"/>
    <property type="match status" value="1"/>
</dbReference>
<organism evidence="3 4">
    <name type="scientific">Dendrobium chrysotoxum</name>
    <name type="common">Orchid</name>
    <dbReference type="NCBI Taxonomy" id="161865"/>
    <lineage>
        <taxon>Eukaryota</taxon>
        <taxon>Viridiplantae</taxon>
        <taxon>Streptophyta</taxon>
        <taxon>Embryophyta</taxon>
        <taxon>Tracheophyta</taxon>
        <taxon>Spermatophyta</taxon>
        <taxon>Magnoliopsida</taxon>
        <taxon>Liliopsida</taxon>
        <taxon>Asparagales</taxon>
        <taxon>Orchidaceae</taxon>
        <taxon>Epidendroideae</taxon>
        <taxon>Malaxideae</taxon>
        <taxon>Dendrobiinae</taxon>
        <taxon>Dendrobium</taxon>
    </lineage>
</organism>
<reference evidence="3 4" key="1">
    <citation type="journal article" date="2021" name="Hortic Res">
        <title>Chromosome-scale assembly of the Dendrobium chrysotoxum genome enhances the understanding of orchid evolution.</title>
        <authorList>
            <person name="Zhang Y."/>
            <person name="Zhang G.Q."/>
            <person name="Zhang D."/>
            <person name="Liu X.D."/>
            <person name="Xu X.Y."/>
            <person name="Sun W.H."/>
            <person name="Yu X."/>
            <person name="Zhu X."/>
            <person name="Wang Z.W."/>
            <person name="Zhao X."/>
            <person name="Zhong W.Y."/>
            <person name="Chen H."/>
            <person name="Yin W.L."/>
            <person name="Huang T."/>
            <person name="Niu S.C."/>
            <person name="Liu Z.J."/>
        </authorList>
    </citation>
    <scope>NUCLEOTIDE SEQUENCE [LARGE SCALE GENOMIC DNA]</scope>
    <source>
        <strain evidence="3">Lindl</strain>
    </source>
</reference>
<dbReference type="Gene3D" id="3.30.70.100">
    <property type="match status" value="1"/>
</dbReference>